<evidence type="ECO:0000313" key="2">
    <source>
        <dbReference type="EMBL" id="PIL42537.1"/>
    </source>
</evidence>
<gene>
    <name evidence="2" type="ORF">CR105_23910</name>
</gene>
<feature type="region of interest" description="Disordered" evidence="1">
    <location>
        <begin position="37"/>
        <end position="60"/>
    </location>
</feature>
<proteinExistence type="predicted"/>
<reference evidence="2 3" key="1">
    <citation type="submission" date="2017-10" db="EMBL/GenBank/DDBJ databases">
        <title>Massilia psychrophilum sp. nov., a novel purple-pigmented bacterium isolated from Tianshan glacier, Xinjiang Municipality, China.</title>
        <authorList>
            <person name="Wang H."/>
        </authorList>
    </citation>
    <scope>NUCLEOTIDE SEQUENCE [LARGE SCALE GENOMIC DNA]</scope>
    <source>
        <strain evidence="2 3">JCM 30074</strain>
    </source>
</reference>
<accession>A0A2G8T905</accession>
<evidence type="ECO:0000256" key="1">
    <source>
        <dbReference type="SAM" id="MobiDB-lite"/>
    </source>
</evidence>
<protein>
    <submittedName>
        <fullName evidence="2">Uncharacterized protein</fullName>
    </submittedName>
</protein>
<dbReference type="Proteomes" id="UP000230390">
    <property type="component" value="Unassembled WGS sequence"/>
</dbReference>
<name>A0A2G8T905_9BURK</name>
<comment type="caution">
    <text evidence="2">The sequence shown here is derived from an EMBL/GenBank/DDBJ whole genome shotgun (WGS) entry which is preliminary data.</text>
</comment>
<sequence>MFDRKVDAMQSEEQGMICGKRLKELRNGRHRARKQAAARIKLDSDAQRVGENPARVRGKS</sequence>
<evidence type="ECO:0000313" key="3">
    <source>
        <dbReference type="Proteomes" id="UP000230390"/>
    </source>
</evidence>
<dbReference type="EMBL" id="PDOC01000025">
    <property type="protein sequence ID" value="PIL42537.1"/>
    <property type="molecule type" value="Genomic_DNA"/>
</dbReference>
<dbReference type="AlphaFoldDB" id="A0A2G8T905"/>
<organism evidence="2 3">
    <name type="scientific">Massilia eurypsychrophila</name>
    <dbReference type="NCBI Taxonomy" id="1485217"/>
    <lineage>
        <taxon>Bacteria</taxon>
        <taxon>Pseudomonadati</taxon>
        <taxon>Pseudomonadota</taxon>
        <taxon>Betaproteobacteria</taxon>
        <taxon>Burkholderiales</taxon>
        <taxon>Oxalobacteraceae</taxon>
        <taxon>Telluria group</taxon>
        <taxon>Massilia</taxon>
    </lineage>
</organism>
<keyword evidence="3" id="KW-1185">Reference proteome</keyword>